<dbReference type="Proteomes" id="UP000004995">
    <property type="component" value="Unassembled WGS sequence"/>
</dbReference>
<evidence type="ECO:0000313" key="1">
    <source>
        <dbReference type="EnsemblPlants" id="KQL04617"/>
    </source>
</evidence>
<sequence>MIAVRWSPQTACHAAKNAFSTVRRTEGNQKCKKRHDCSRSKRFNSINGVRAVTCASSLLPSPCAWKLRTL</sequence>
<protein>
    <submittedName>
        <fullName evidence="1">Uncharacterized protein</fullName>
    </submittedName>
</protein>
<organism evidence="1 2">
    <name type="scientific">Setaria italica</name>
    <name type="common">Foxtail millet</name>
    <name type="synonym">Panicum italicum</name>
    <dbReference type="NCBI Taxonomy" id="4555"/>
    <lineage>
        <taxon>Eukaryota</taxon>
        <taxon>Viridiplantae</taxon>
        <taxon>Streptophyta</taxon>
        <taxon>Embryophyta</taxon>
        <taxon>Tracheophyta</taxon>
        <taxon>Spermatophyta</taxon>
        <taxon>Magnoliopsida</taxon>
        <taxon>Liliopsida</taxon>
        <taxon>Poales</taxon>
        <taxon>Poaceae</taxon>
        <taxon>PACMAD clade</taxon>
        <taxon>Panicoideae</taxon>
        <taxon>Panicodae</taxon>
        <taxon>Paniceae</taxon>
        <taxon>Cenchrinae</taxon>
        <taxon>Setaria</taxon>
    </lineage>
</organism>
<dbReference type="InParanoid" id="K3XUJ3"/>
<dbReference type="AlphaFoldDB" id="K3XUJ3"/>
<keyword evidence="2" id="KW-1185">Reference proteome</keyword>
<dbReference type="HOGENOM" id="CLU_2762633_0_0_1"/>
<reference evidence="2" key="1">
    <citation type="journal article" date="2012" name="Nat. Biotechnol.">
        <title>Reference genome sequence of the model plant Setaria.</title>
        <authorList>
            <person name="Bennetzen J.L."/>
            <person name="Schmutz J."/>
            <person name="Wang H."/>
            <person name="Percifield R."/>
            <person name="Hawkins J."/>
            <person name="Pontaroli A.C."/>
            <person name="Estep M."/>
            <person name="Feng L."/>
            <person name="Vaughn J.N."/>
            <person name="Grimwood J."/>
            <person name="Jenkins J."/>
            <person name="Barry K."/>
            <person name="Lindquist E."/>
            <person name="Hellsten U."/>
            <person name="Deshpande S."/>
            <person name="Wang X."/>
            <person name="Wu X."/>
            <person name="Mitros T."/>
            <person name="Triplett J."/>
            <person name="Yang X."/>
            <person name="Ye C.Y."/>
            <person name="Mauro-Herrera M."/>
            <person name="Wang L."/>
            <person name="Li P."/>
            <person name="Sharma M."/>
            <person name="Sharma R."/>
            <person name="Ronald P.C."/>
            <person name="Panaud O."/>
            <person name="Kellogg E.A."/>
            <person name="Brutnell T.P."/>
            <person name="Doust A.N."/>
            <person name="Tuskan G.A."/>
            <person name="Rokhsar D."/>
            <person name="Devos K.M."/>
        </authorList>
    </citation>
    <scope>NUCLEOTIDE SEQUENCE [LARGE SCALE GENOMIC DNA]</scope>
    <source>
        <strain evidence="2">cv. Yugu1</strain>
    </source>
</reference>
<reference evidence="1" key="2">
    <citation type="submission" date="2018-08" db="UniProtKB">
        <authorList>
            <consortium name="EnsemblPlants"/>
        </authorList>
    </citation>
    <scope>IDENTIFICATION</scope>
    <source>
        <strain evidence="1">Yugu1</strain>
    </source>
</reference>
<dbReference type="EMBL" id="AGNK02002890">
    <property type="status" value="NOT_ANNOTATED_CDS"/>
    <property type="molecule type" value="Genomic_DNA"/>
</dbReference>
<dbReference type="EnsemblPlants" id="KQL04617">
    <property type="protein sequence ID" value="KQL04617"/>
    <property type="gene ID" value="SETIT_005600mg"/>
</dbReference>
<name>K3XUJ3_SETIT</name>
<evidence type="ECO:0000313" key="2">
    <source>
        <dbReference type="Proteomes" id="UP000004995"/>
    </source>
</evidence>
<dbReference type="Gramene" id="KQL04617">
    <property type="protein sequence ID" value="KQL04617"/>
    <property type="gene ID" value="SETIT_005600mg"/>
</dbReference>
<proteinExistence type="predicted"/>
<accession>K3XUJ3</accession>